<evidence type="ECO:0000313" key="4">
    <source>
        <dbReference type="Proteomes" id="UP000579605"/>
    </source>
</evidence>
<proteinExistence type="inferred from homology"/>
<protein>
    <submittedName>
        <fullName evidence="3">Uncharacterized protein YciI</fullName>
    </submittedName>
</protein>
<dbReference type="SUPFAM" id="SSF54909">
    <property type="entry name" value="Dimeric alpha+beta barrel"/>
    <property type="match status" value="1"/>
</dbReference>
<feature type="domain" description="YCII-related" evidence="2">
    <location>
        <begin position="17"/>
        <end position="83"/>
    </location>
</feature>
<evidence type="ECO:0000313" key="3">
    <source>
        <dbReference type="EMBL" id="NYH93392.1"/>
    </source>
</evidence>
<sequence>MSYFLYRFVPRPDFPTTMTEAEAAVMHEHVAYWQDLADKGTAVVFGPVADPVGFWGVAVVEAETPDQVQAIRAGDPVVVAGLGPVDVHPMPDAILRRS</sequence>
<comment type="caution">
    <text evidence="3">The sequence shown here is derived from an EMBL/GenBank/DDBJ whole genome shotgun (WGS) entry which is preliminary data.</text>
</comment>
<dbReference type="EMBL" id="JACBZH010000001">
    <property type="protein sequence ID" value="NYH93392.1"/>
    <property type="molecule type" value="Genomic_DNA"/>
</dbReference>
<keyword evidence="4" id="KW-1185">Reference proteome</keyword>
<comment type="similarity">
    <text evidence="1">Belongs to the YciI family.</text>
</comment>
<evidence type="ECO:0000256" key="1">
    <source>
        <dbReference type="ARBA" id="ARBA00007689"/>
    </source>
</evidence>
<dbReference type="InterPro" id="IPR011008">
    <property type="entry name" value="Dimeric_a/b-barrel"/>
</dbReference>
<reference evidence="3 4" key="1">
    <citation type="submission" date="2020-07" db="EMBL/GenBank/DDBJ databases">
        <title>Sequencing the genomes of 1000 actinobacteria strains.</title>
        <authorList>
            <person name="Klenk H.-P."/>
        </authorList>
    </citation>
    <scope>NUCLEOTIDE SEQUENCE [LARGE SCALE GENOMIC DNA]</scope>
    <source>
        <strain evidence="3 4">DSM 18448</strain>
    </source>
</reference>
<dbReference type="InterPro" id="IPR005545">
    <property type="entry name" value="YCII"/>
</dbReference>
<organism evidence="3 4">
    <name type="scientific">Actinopolymorpha rutila</name>
    <dbReference type="NCBI Taxonomy" id="446787"/>
    <lineage>
        <taxon>Bacteria</taxon>
        <taxon>Bacillati</taxon>
        <taxon>Actinomycetota</taxon>
        <taxon>Actinomycetes</taxon>
        <taxon>Propionibacteriales</taxon>
        <taxon>Actinopolymorphaceae</taxon>
        <taxon>Actinopolymorpha</taxon>
    </lineage>
</organism>
<evidence type="ECO:0000259" key="2">
    <source>
        <dbReference type="Pfam" id="PF03795"/>
    </source>
</evidence>
<dbReference type="AlphaFoldDB" id="A0A852ZPB4"/>
<dbReference type="RefSeq" id="WP_179790924.1">
    <property type="nucleotide sequence ID" value="NZ_BAAARR010000045.1"/>
</dbReference>
<dbReference type="Pfam" id="PF03795">
    <property type="entry name" value="YCII"/>
    <property type="match status" value="1"/>
</dbReference>
<gene>
    <name evidence="3" type="ORF">F4554_006030</name>
</gene>
<accession>A0A852ZPB4</accession>
<dbReference type="Gene3D" id="3.30.70.1060">
    <property type="entry name" value="Dimeric alpha+beta barrel"/>
    <property type="match status" value="1"/>
</dbReference>
<dbReference type="Proteomes" id="UP000579605">
    <property type="component" value="Unassembled WGS sequence"/>
</dbReference>
<name>A0A852ZPB4_9ACTN</name>